<feature type="signal peptide" evidence="1">
    <location>
        <begin position="1"/>
        <end position="20"/>
    </location>
</feature>
<dbReference type="EMBL" id="HG994589">
    <property type="protein sequence ID" value="CAF2799093.1"/>
    <property type="molecule type" value="Genomic_DNA"/>
</dbReference>
<dbReference type="Proteomes" id="UP000675881">
    <property type="component" value="Chromosome 10"/>
</dbReference>
<reference evidence="2" key="2">
    <citation type="submission" date="2021-02" db="EMBL/GenBank/DDBJ databases">
        <authorList>
            <person name="Bekaert M."/>
        </authorList>
    </citation>
    <scope>NUCLEOTIDE SEQUENCE</scope>
    <source>
        <strain evidence="2">IoA-00</strain>
    </source>
</reference>
<sequence>MNIVLGILLFSVLCPNKSYAAIIKKRQAETEDTSENTIQDDLQSLEDILDSIETIAILGADSLSSFVETKKEVQNVSAKVYKTVNESSTLQNAIQSKMAFLQIIANLIEMAIRVKLDMGRAAICIITCLLQFDPERVLECKRKSNCVVPAPDS</sequence>
<keyword evidence="1" id="KW-0732">Signal</keyword>
<organism evidence="3">
    <name type="scientific">Lepeophtheirus salmonis</name>
    <name type="common">Salmon louse</name>
    <name type="synonym">Caligus salmonis</name>
    <dbReference type="NCBI Taxonomy" id="72036"/>
    <lineage>
        <taxon>Eukaryota</taxon>
        <taxon>Metazoa</taxon>
        <taxon>Ecdysozoa</taxon>
        <taxon>Arthropoda</taxon>
        <taxon>Crustacea</taxon>
        <taxon>Multicrustacea</taxon>
        <taxon>Hexanauplia</taxon>
        <taxon>Copepoda</taxon>
        <taxon>Siphonostomatoida</taxon>
        <taxon>Caligidae</taxon>
        <taxon>Lepeophtheirus</taxon>
    </lineage>
</organism>
<name>A0A0K2UBH7_LEPSM</name>
<proteinExistence type="predicted"/>
<dbReference type="AlphaFoldDB" id="A0A0K2UBH7"/>
<gene>
    <name evidence="2" type="ORF">LSAA_2325</name>
</gene>
<evidence type="ECO:0000313" key="3">
    <source>
        <dbReference type="EMBL" id="CDW35051.1"/>
    </source>
</evidence>
<reference evidence="3" key="1">
    <citation type="submission" date="2014-05" db="EMBL/GenBank/DDBJ databases">
        <authorList>
            <person name="Chronopoulou M."/>
        </authorList>
    </citation>
    <scope>NUCLEOTIDE SEQUENCE</scope>
    <source>
        <tissue evidence="3">Whole organism</tissue>
    </source>
</reference>
<evidence type="ECO:0000256" key="1">
    <source>
        <dbReference type="SAM" id="SignalP"/>
    </source>
</evidence>
<protein>
    <submittedName>
        <fullName evidence="2">(salmon louse) hypothetical protein</fullName>
    </submittedName>
</protein>
<keyword evidence="4" id="KW-1185">Reference proteome</keyword>
<dbReference type="EMBL" id="HACA01017690">
    <property type="protein sequence ID" value="CDW35051.1"/>
    <property type="molecule type" value="Transcribed_RNA"/>
</dbReference>
<evidence type="ECO:0000313" key="4">
    <source>
        <dbReference type="Proteomes" id="UP000675881"/>
    </source>
</evidence>
<accession>A0A0K2UBH7</accession>
<feature type="chain" id="PRO_5035992668" evidence="1">
    <location>
        <begin position="21"/>
        <end position="153"/>
    </location>
</feature>
<evidence type="ECO:0000313" key="2">
    <source>
        <dbReference type="EMBL" id="CAF2799093.1"/>
    </source>
</evidence>
<dbReference type="OrthoDB" id="10404887at2759"/>